<sequence>MDEFARMMSMEGVRPLDQTKAAVRPTAEKQSTTLDHKIVVPPTATSGGHAWATGPRARTALETALDRLAAEIRDGRRGWATGIRQDGTTVTLPASSGAASLLSAADRQTLRLMIVGGDGWTFVMHPMMGVATLDEDPDTSE</sequence>
<dbReference type="RefSeq" id="WP_143090079.1">
    <property type="nucleotide sequence ID" value="NZ_FOXP01000002.1"/>
</dbReference>
<evidence type="ECO:0000313" key="2">
    <source>
        <dbReference type="Proteomes" id="UP000199586"/>
    </source>
</evidence>
<protein>
    <submittedName>
        <fullName evidence="1">Uncharacterized protein</fullName>
    </submittedName>
</protein>
<accession>A0A1I5QFX1</accession>
<dbReference type="EMBL" id="FOXP01000002">
    <property type="protein sequence ID" value="SFP45165.1"/>
    <property type="molecule type" value="Genomic_DNA"/>
</dbReference>
<dbReference type="Proteomes" id="UP000199586">
    <property type="component" value="Unassembled WGS sequence"/>
</dbReference>
<dbReference type="AlphaFoldDB" id="A0A1I5QFX1"/>
<organism evidence="1 2">
    <name type="scientific">Sphingomonas rubra</name>
    <dbReference type="NCBI Taxonomy" id="634430"/>
    <lineage>
        <taxon>Bacteria</taxon>
        <taxon>Pseudomonadati</taxon>
        <taxon>Pseudomonadota</taxon>
        <taxon>Alphaproteobacteria</taxon>
        <taxon>Sphingomonadales</taxon>
        <taxon>Sphingomonadaceae</taxon>
        <taxon>Sphingomonas</taxon>
    </lineage>
</organism>
<keyword evidence="2" id="KW-1185">Reference proteome</keyword>
<reference evidence="2" key="1">
    <citation type="submission" date="2016-10" db="EMBL/GenBank/DDBJ databases">
        <authorList>
            <person name="Varghese N."/>
            <person name="Submissions S."/>
        </authorList>
    </citation>
    <scope>NUCLEOTIDE SEQUENCE [LARGE SCALE GENOMIC DNA]</scope>
    <source>
        <strain evidence="2">CGMCC 1.9113</strain>
    </source>
</reference>
<gene>
    <name evidence="1" type="ORF">SAMN04488241_10214</name>
</gene>
<proteinExistence type="predicted"/>
<dbReference type="OrthoDB" id="7561025at2"/>
<evidence type="ECO:0000313" key="1">
    <source>
        <dbReference type="EMBL" id="SFP45165.1"/>
    </source>
</evidence>
<name>A0A1I5QFX1_9SPHN</name>